<feature type="signal peptide" evidence="2">
    <location>
        <begin position="1"/>
        <end position="21"/>
    </location>
</feature>
<dbReference type="PROSITE" id="PS00804">
    <property type="entry name" value="CALRETICULIN_2"/>
    <property type="match status" value="1"/>
</dbReference>
<organism evidence="3 4">
    <name type="scientific">Uliginosibacterium paludis</name>
    <dbReference type="NCBI Taxonomy" id="1615952"/>
    <lineage>
        <taxon>Bacteria</taxon>
        <taxon>Pseudomonadati</taxon>
        <taxon>Pseudomonadota</taxon>
        <taxon>Betaproteobacteria</taxon>
        <taxon>Rhodocyclales</taxon>
        <taxon>Zoogloeaceae</taxon>
        <taxon>Uliginosibacterium</taxon>
    </lineage>
</organism>
<keyword evidence="4" id="KW-1185">Reference proteome</keyword>
<proteinExistence type="predicted"/>
<dbReference type="EMBL" id="JBEWLZ010000020">
    <property type="protein sequence ID" value="MET1492059.1"/>
    <property type="molecule type" value="Genomic_DNA"/>
</dbReference>
<evidence type="ECO:0000313" key="3">
    <source>
        <dbReference type="EMBL" id="MET1492059.1"/>
    </source>
</evidence>
<evidence type="ECO:0000256" key="1">
    <source>
        <dbReference type="SAM" id="MobiDB-lite"/>
    </source>
</evidence>
<evidence type="ECO:0000256" key="2">
    <source>
        <dbReference type="SAM" id="SignalP"/>
    </source>
</evidence>
<gene>
    <name evidence="3" type="ORF">ABVT11_19625</name>
</gene>
<reference evidence="3 4" key="1">
    <citation type="submission" date="2024-07" db="EMBL/GenBank/DDBJ databases">
        <title>Uliginosibacterium paludis KCTC:42655.</title>
        <authorList>
            <person name="Kim M.K."/>
        </authorList>
    </citation>
    <scope>NUCLEOTIDE SEQUENCE [LARGE SCALE GENOMIC DNA]</scope>
    <source>
        <strain evidence="3 4">KCTC 42655</strain>
    </source>
</reference>
<comment type="caution">
    <text evidence="3">The sequence shown here is derived from an EMBL/GenBank/DDBJ whole genome shotgun (WGS) entry which is preliminary data.</text>
</comment>
<name>A0ABV2CVV4_9RHOO</name>
<protein>
    <submittedName>
        <fullName evidence="3">Uncharacterized protein</fullName>
    </submittedName>
</protein>
<keyword evidence="2" id="KW-0732">Signal</keyword>
<feature type="chain" id="PRO_5045453799" evidence="2">
    <location>
        <begin position="22"/>
        <end position="158"/>
    </location>
</feature>
<sequence length="158" mass="17290">MSLFRLIPCLFCVLLPGLSAAQAPSPLVNAVRDYAARAGGDARTQEFRHALTDLDRDGVDDALVLLFGPDWCGTGGCTLLVLHGAQDGFRFVSASRVSEEPVRVSTRDRRHGWSSLIVHSRQAGDVLLRFDGKRYPPNPSMQGRASKSQLRTSTVLIR</sequence>
<feature type="compositionally biased region" description="Polar residues" evidence="1">
    <location>
        <begin position="140"/>
        <end position="158"/>
    </location>
</feature>
<feature type="region of interest" description="Disordered" evidence="1">
    <location>
        <begin position="136"/>
        <end position="158"/>
    </location>
</feature>
<evidence type="ECO:0000313" key="4">
    <source>
        <dbReference type="Proteomes" id="UP001548590"/>
    </source>
</evidence>
<dbReference type="InterPro" id="IPR018124">
    <property type="entry name" value="Calret/calnex_CS"/>
</dbReference>
<dbReference type="RefSeq" id="WP_345930408.1">
    <property type="nucleotide sequence ID" value="NZ_JBDIVF010000017.1"/>
</dbReference>
<accession>A0ABV2CVV4</accession>
<dbReference type="Proteomes" id="UP001548590">
    <property type="component" value="Unassembled WGS sequence"/>
</dbReference>